<evidence type="ECO:0000313" key="1">
    <source>
        <dbReference type="EMBL" id="MEE1933623.1"/>
    </source>
</evidence>
<comment type="caution">
    <text evidence="1">The sequence shown here is derived from an EMBL/GenBank/DDBJ whole genome shotgun (WGS) entry which is preliminary data.</text>
</comment>
<evidence type="ECO:0008006" key="3">
    <source>
        <dbReference type="Google" id="ProtNLM"/>
    </source>
</evidence>
<organism evidence="1 2">
    <name type="scientific">Pseudomonas ulcerans</name>
    <dbReference type="NCBI Taxonomy" id="3115852"/>
    <lineage>
        <taxon>Bacteria</taxon>
        <taxon>Pseudomonadati</taxon>
        <taxon>Pseudomonadota</taxon>
        <taxon>Gammaproteobacteria</taxon>
        <taxon>Pseudomonadales</taxon>
        <taxon>Pseudomonadaceae</taxon>
        <taxon>Pseudomonas</taxon>
    </lineage>
</organism>
<reference evidence="1 2" key="1">
    <citation type="submission" date="2024-01" db="EMBL/GenBank/DDBJ databases">
        <title>Unpublished Manusciprt.</title>
        <authorList>
            <person name="Duman M."/>
            <person name="Valdes E.G."/>
            <person name="Ajmi N."/>
            <person name="Altun S."/>
            <person name="Saticioglu I.B."/>
        </authorList>
    </citation>
    <scope>NUCLEOTIDE SEQUENCE [LARGE SCALE GENOMIC DNA]</scope>
    <source>
        <strain evidence="1 2">148P</strain>
    </source>
</reference>
<dbReference type="Proteomes" id="UP001335100">
    <property type="component" value="Unassembled WGS sequence"/>
</dbReference>
<evidence type="ECO:0000313" key="2">
    <source>
        <dbReference type="Proteomes" id="UP001335100"/>
    </source>
</evidence>
<proteinExistence type="predicted"/>
<gene>
    <name evidence="1" type="ORF">V0R50_10360</name>
</gene>
<protein>
    <recommendedName>
        <fullName evidence="3">Phage-related protein</fullName>
    </recommendedName>
</protein>
<dbReference type="EMBL" id="JAZDQJ010000009">
    <property type="protein sequence ID" value="MEE1933623.1"/>
    <property type="molecule type" value="Genomic_DNA"/>
</dbReference>
<accession>A0ABU7HQ05</accession>
<name>A0ABU7HQ05_9PSED</name>
<sequence>MRQVKERPILFGAPMVRAILEGRKTVTRRAISPKLVNRFDEPRGPADVAAGYPFVECEDGYWPAIDFCPYGQPGDRLWVRETWLEDPEDDGTWAYTQYMGCKGSPLSDIPKRFQKPEHCLFRASWSGSAVTWRPSIHMPRWASRILLEITAVRVERLHDISEEQAKAEGVECDSDGWFDYLMPSTQCCPSAFESFRTLWSSINSAESWDTNPWVWVVEFRRVAP</sequence>
<keyword evidence="2" id="KW-1185">Reference proteome</keyword>
<dbReference type="RefSeq" id="WP_330074453.1">
    <property type="nucleotide sequence ID" value="NZ_JAZDQJ010000009.1"/>
</dbReference>